<dbReference type="HOGENOM" id="CLU_097039_0_0_4"/>
<feature type="signal peptide" evidence="1">
    <location>
        <begin position="1"/>
        <end position="20"/>
    </location>
</feature>
<sequence>MNKTLVGALIGLAISAAVWAQNAMPTMELTAGFYRIEAEVAATDPNRQLGLMNRKAMPTQHGMLFVFTQNNTHCMWMRNTLLPLSVAFMDEEGKIINIEDMQPQTEDNHCARRPARFALEMNLGWFAQRGIKPGMKLNGIEKAPRPQ</sequence>
<dbReference type="InterPro" id="IPR003795">
    <property type="entry name" value="DUF192"/>
</dbReference>
<name>Q47AZ8_DECAR</name>
<evidence type="ECO:0000256" key="1">
    <source>
        <dbReference type="SAM" id="SignalP"/>
    </source>
</evidence>
<dbReference type="AlphaFoldDB" id="Q47AZ8"/>
<dbReference type="Pfam" id="PF02643">
    <property type="entry name" value="DUF192"/>
    <property type="match status" value="1"/>
</dbReference>
<dbReference type="KEGG" id="dar:Daro_3253"/>
<organism evidence="2">
    <name type="scientific">Dechloromonas aromatica (strain RCB)</name>
    <dbReference type="NCBI Taxonomy" id="159087"/>
    <lineage>
        <taxon>Bacteria</taxon>
        <taxon>Pseudomonadati</taxon>
        <taxon>Pseudomonadota</taxon>
        <taxon>Betaproteobacteria</taxon>
        <taxon>Rhodocyclales</taxon>
        <taxon>Azonexaceae</taxon>
        <taxon>Dechloromonas</taxon>
    </lineage>
</organism>
<evidence type="ECO:0000313" key="2">
    <source>
        <dbReference type="EMBL" id="AAZ47983.1"/>
    </source>
</evidence>
<dbReference type="PANTHER" id="PTHR37953:SF1">
    <property type="entry name" value="UPF0127 PROTEIN MJ1496"/>
    <property type="match status" value="1"/>
</dbReference>
<reference evidence="2" key="1">
    <citation type="submission" date="2005-08" db="EMBL/GenBank/DDBJ databases">
        <title>Complete sequence of Dechloromonas aromatica RCB.</title>
        <authorList>
            <person name="Salinero K.K."/>
            <person name="Copeland A."/>
            <person name="Lucas S."/>
            <person name="Lapidus A."/>
            <person name="Barry K."/>
            <person name="Detter J.C."/>
            <person name="Glavina T."/>
            <person name="Hammon N."/>
            <person name="Israni S."/>
            <person name="Pitluck S."/>
            <person name="Di Bartolo G."/>
            <person name="Trong S."/>
            <person name="Schmutz J."/>
            <person name="Larimer F."/>
            <person name="Land M."/>
            <person name="Ivanova N."/>
            <person name="Richardson P."/>
        </authorList>
    </citation>
    <scope>NUCLEOTIDE SEQUENCE</scope>
    <source>
        <strain evidence="2">RCB</strain>
    </source>
</reference>
<accession>Q47AZ8</accession>
<dbReference type="EMBL" id="CP000089">
    <property type="protein sequence ID" value="AAZ47983.1"/>
    <property type="molecule type" value="Genomic_DNA"/>
</dbReference>
<dbReference type="STRING" id="159087.Daro_3253"/>
<feature type="chain" id="PRO_5004233010" description="DUF192 domain-containing protein" evidence="1">
    <location>
        <begin position="21"/>
        <end position="147"/>
    </location>
</feature>
<dbReference type="OrthoDB" id="5526466at2"/>
<dbReference type="Gene3D" id="2.60.120.1140">
    <property type="entry name" value="Protein of unknown function DUF192"/>
    <property type="match status" value="1"/>
</dbReference>
<dbReference type="eggNOG" id="COG1430">
    <property type="taxonomic scope" value="Bacteria"/>
</dbReference>
<dbReference type="PANTHER" id="PTHR37953">
    <property type="entry name" value="UPF0127 PROTEIN MJ1496"/>
    <property type="match status" value="1"/>
</dbReference>
<dbReference type="InterPro" id="IPR038695">
    <property type="entry name" value="Saro_0823-like_sf"/>
</dbReference>
<proteinExistence type="predicted"/>
<keyword evidence="1" id="KW-0732">Signal</keyword>
<protein>
    <recommendedName>
        <fullName evidence="3">DUF192 domain-containing protein</fullName>
    </recommendedName>
</protein>
<evidence type="ECO:0008006" key="3">
    <source>
        <dbReference type="Google" id="ProtNLM"/>
    </source>
</evidence>
<gene>
    <name evidence="2" type="ordered locus">Daro_3253</name>
</gene>